<keyword evidence="1" id="KW-1133">Transmembrane helix</keyword>
<evidence type="ECO:0000313" key="2">
    <source>
        <dbReference type="EMBL" id="BDD11620.1"/>
    </source>
</evidence>
<organism evidence="2 3">
    <name type="scientific">Fulvitalea axinellae</name>
    <dbReference type="NCBI Taxonomy" id="1182444"/>
    <lineage>
        <taxon>Bacteria</taxon>
        <taxon>Pseudomonadati</taxon>
        <taxon>Bacteroidota</taxon>
        <taxon>Cytophagia</taxon>
        <taxon>Cytophagales</taxon>
        <taxon>Persicobacteraceae</taxon>
        <taxon>Fulvitalea</taxon>
    </lineage>
</organism>
<keyword evidence="1" id="KW-0812">Transmembrane</keyword>
<dbReference type="InterPro" id="IPR025489">
    <property type="entry name" value="DUF4381"/>
</dbReference>
<dbReference type="EMBL" id="AP025315">
    <property type="protein sequence ID" value="BDD11620.1"/>
    <property type="molecule type" value="Genomic_DNA"/>
</dbReference>
<dbReference type="AlphaFoldDB" id="A0AAU9DK46"/>
<evidence type="ECO:0000313" key="3">
    <source>
        <dbReference type="Proteomes" id="UP001348817"/>
    </source>
</evidence>
<accession>A0AAU9DK46</accession>
<evidence type="ECO:0000256" key="1">
    <source>
        <dbReference type="SAM" id="Phobius"/>
    </source>
</evidence>
<reference evidence="2 3" key="1">
    <citation type="submission" date="2021-12" db="EMBL/GenBank/DDBJ databases">
        <title>Genome sequencing of bacteria with rrn-lacking chromosome and rrn-plasmid.</title>
        <authorList>
            <person name="Anda M."/>
            <person name="Iwasaki W."/>
        </authorList>
    </citation>
    <scope>NUCLEOTIDE SEQUENCE [LARGE SCALE GENOMIC DNA]</scope>
    <source>
        <strain evidence="2 3">DSM 100852</strain>
        <plasmid evidence="2 3">pFA1</plasmid>
    </source>
</reference>
<dbReference type="Proteomes" id="UP001348817">
    <property type="component" value="Plasmid pFA1"/>
</dbReference>
<protein>
    <recommendedName>
        <fullName evidence="4">DUF4381 domain-containing protein</fullName>
    </recommendedName>
</protein>
<feature type="transmembrane region" description="Helical" evidence="1">
    <location>
        <begin position="42"/>
        <end position="62"/>
    </location>
</feature>
<sequence length="170" mass="19198">MIDQTPTSQSFSVTDSLQNANLPDLGNLYEPPPVKFAFDTPGWPILFVTLSVIACVLAYRIYLQFKKNAYRKYAVSVIESIRTNKKDNSSGIEAINVVLKQVALQTFGRKETARLFGDEWLKFLESKANDTPFSKFGKSFSAALYQNGEIGDEEFDRFVTISKTWIHSHA</sequence>
<name>A0AAU9DK46_9BACT</name>
<evidence type="ECO:0008006" key="4">
    <source>
        <dbReference type="Google" id="ProtNLM"/>
    </source>
</evidence>
<keyword evidence="3" id="KW-1185">Reference proteome</keyword>
<dbReference type="RefSeq" id="WP_338394751.1">
    <property type="nucleotide sequence ID" value="NZ_AP025315.1"/>
</dbReference>
<gene>
    <name evidence="2" type="ORF">FUAX_40520</name>
</gene>
<keyword evidence="1" id="KW-0472">Membrane</keyword>
<dbReference type="Pfam" id="PF14316">
    <property type="entry name" value="DUF4381"/>
    <property type="match status" value="1"/>
</dbReference>
<geneLocation type="plasmid" evidence="2 3">
    <name>pFA1</name>
</geneLocation>
<dbReference type="KEGG" id="fax:FUAX_40520"/>
<keyword evidence="2" id="KW-0614">Plasmid</keyword>
<proteinExistence type="predicted"/>